<feature type="domain" description="AMP-dependent synthetase/ligase" evidence="3">
    <location>
        <begin position="16"/>
        <end position="101"/>
    </location>
</feature>
<name>A0A9K3LEK2_9STRA</name>
<dbReference type="GO" id="GO:0031956">
    <property type="term" value="F:medium-chain fatty acid-CoA ligase activity"/>
    <property type="evidence" value="ECO:0007669"/>
    <property type="project" value="TreeGrafter"/>
</dbReference>
<evidence type="ECO:0000313" key="5">
    <source>
        <dbReference type="Proteomes" id="UP000693970"/>
    </source>
</evidence>
<reference evidence="4" key="2">
    <citation type="submission" date="2021-04" db="EMBL/GenBank/DDBJ databases">
        <authorList>
            <person name="Podell S."/>
        </authorList>
    </citation>
    <scope>NUCLEOTIDE SEQUENCE</scope>
    <source>
        <strain evidence="4">Hildebrandi</strain>
    </source>
</reference>
<evidence type="ECO:0000259" key="3">
    <source>
        <dbReference type="Pfam" id="PF00501"/>
    </source>
</evidence>
<dbReference type="GO" id="GO:0006631">
    <property type="term" value="P:fatty acid metabolic process"/>
    <property type="evidence" value="ECO:0007669"/>
    <property type="project" value="TreeGrafter"/>
</dbReference>
<dbReference type="Pfam" id="PF00501">
    <property type="entry name" value="AMP-binding"/>
    <property type="match status" value="1"/>
</dbReference>
<dbReference type="PANTHER" id="PTHR43201:SF5">
    <property type="entry name" value="MEDIUM-CHAIN ACYL-COA LIGASE ACSF2, MITOCHONDRIAL"/>
    <property type="match status" value="1"/>
</dbReference>
<keyword evidence="5" id="KW-1185">Reference proteome</keyword>
<comment type="caution">
    <text evidence="4">The sequence shown here is derived from an EMBL/GenBank/DDBJ whole genome shotgun (WGS) entry which is preliminary data.</text>
</comment>
<dbReference type="OrthoDB" id="10253115at2759"/>
<dbReference type="AlphaFoldDB" id="A0A9K3LEK2"/>
<gene>
    <name evidence="4" type="ORF">IV203_035662</name>
</gene>
<dbReference type="EMBL" id="JAGRRH010000013">
    <property type="protein sequence ID" value="KAG7360563.1"/>
    <property type="molecule type" value="Genomic_DNA"/>
</dbReference>
<accession>A0A9K3LEK2</accession>
<evidence type="ECO:0000256" key="1">
    <source>
        <dbReference type="ARBA" id="ARBA00006432"/>
    </source>
</evidence>
<comment type="similarity">
    <text evidence="1">Belongs to the ATP-dependent AMP-binding enzyme family.</text>
</comment>
<evidence type="ECO:0000313" key="4">
    <source>
        <dbReference type="EMBL" id="KAG7360563.1"/>
    </source>
</evidence>
<dbReference type="PANTHER" id="PTHR43201">
    <property type="entry name" value="ACYL-COA SYNTHETASE"/>
    <property type="match status" value="1"/>
</dbReference>
<keyword evidence="2" id="KW-0436">Ligase</keyword>
<reference evidence="4" key="1">
    <citation type="journal article" date="2021" name="Sci. Rep.">
        <title>Diploid genomic architecture of Nitzschia inconspicua, an elite biomass production diatom.</title>
        <authorList>
            <person name="Oliver A."/>
            <person name="Podell S."/>
            <person name="Pinowska A."/>
            <person name="Traller J.C."/>
            <person name="Smith S.R."/>
            <person name="McClure R."/>
            <person name="Beliaev A."/>
            <person name="Bohutskyi P."/>
            <person name="Hill E.A."/>
            <person name="Rabines A."/>
            <person name="Zheng H."/>
            <person name="Allen L.Z."/>
            <person name="Kuo A."/>
            <person name="Grigoriev I.V."/>
            <person name="Allen A.E."/>
            <person name="Hazlebeck D."/>
            <person name="Allen E.E."/>
        </authorList>
    </citation>
    <scope>NUCLEOTIDE SEQUENCE</scope>
    <source>
        <strain evidence="4">Hildebrandi</strain>
    </source>
</reference>
<proteinExistence type="inferred from homology"/>
<protein>
    <submittedName>
        <fullName evidence="4">AMP-binding enzyme</fullName>
    </submittedName>
</protein>
<evidence type="ECO:0000256" key="2">
    <source>
        <dbReference type="ARBA" id="ARBA00022598"/>
    </source>
</evidence>
<sequence length="314" mass="33502">MSRMIAKTIATALDAAALQRPSHLAVVSPFQSSTKTTTGNSITASSTFTYEDLRRKTNELAGFLQAYGYERNDIMVSDLPNIAENLILQIACNRLGVTYATTKNLEGMAKLPKVRGSVCATGEGYLADTNLSLPYLSGEFLMQMVHGDGLDEFGQESYDQEDGDSLAPHAYYNNAVPFSNEEALKLGEDAAWELAMVEQDVVCISVTLCHAFGTGSAVCAALQSGATMVLPSVGGIQGCGVPSERAKATFDALEQEKCTLLFADTHTLKALAEYDKPERLSLRGGVCKTGSGSDFLSATVKYGGVSLKTMGKKQ</sequence>
<dbReference type="InterPro" id="IPR000873">
    <property type="entry name" value="AMP-dep_synth/lig_dom"/>
</dbReference>
<dbReference type="Proteomes" id="UP000693970">
    <property type="component" value="Unassembled WGS sequence"/>
</dbReference>
<organism evidence="4 5">
    <name type="scientific">Nitzschia inconspicua</name>
    <dbReference type="NCBI Taxonomy" id="303405"/>
    <lineage>
        <taxon>Eukaryota</taxon>
        <taxon>Sar</taxon>
        <taxon>Stramenopiles</taxon>
        <taxon>Ochrophyta</taxon>
        <taxon>Bacillariophyta</taxon>
        <taxon>Bacillariophyceae</taxon>
        <taxon>Bacillariophycidae</taxon>
        <taxon>Bacillariales</taxon>
        <taxon>Bacillariaceae</taxon>
        <taxon>Nitzschia</taxon>
    </lineage>
</organism>